<accession>A0A2M4C6D5</accession>
<protein>
    <submittedName>
        <fullName evidence="1">Putative secreted protein</fullName>
    </submittedName>
</protein>
<name>A0A2M4C6D5_9DIPT</name>
<dbReference type="EMBL" id="GGFJ01011688">
    <property type="protein sequence ID" value="MBW60829.1"/>
    <property type="molecule type" value="Transcribed_RNA"/>
</dbReference>
<proteinExistence type="predicted"/>
<evidence type="ECO:0000313" key="1">
    <source>
        <dbReference type="EMBL" id="MBW60829.1"/>
    </source>
</evidence>
<reference evidence="1" key="1">
    <citation type="submission" date="2018-01" db="EMBL/GenBank/DDBJ databases">
        <title>An insight into the sialome of Amazonian anophelines.</title>
        <authorList>
            <person name="Ribeiro J.M."/>
            <person name="Scarpassa V."/>
            <person name="Calvo E."/>
        </authorList>
    </citation>
    <scope>NUCLEOTIDE SEQUENCE</scope>
    <source>
        <tissue evidence="1">Salivary glands</tissue>
    </source>
</reference>
<dbReference type="AlphaFoldDB" id="A0A2M4C6D5"/>
<sequence length="155" mass="16244">MALLAASLNPTSFSVSVSLVVCGVLPSPWPLSSSVVDDDSGGGKRPTIICCSIASMRCGVSGSVWRASASNTGFNCVVTGSKVGSMPSPALVVQLLYSSVRYFSPYTVVIQGFSSTTNRQYCCCCSLVSSWARTISSYRTPATTSRVADTTSRKV</sequence>
<organism evidence="1">
    <name type="scientific">Anopheles marajoara</name>
    <dbReference type="NCBI Taxonomy" id="58244"/>
    <lineage>
        <taxon>Eukaryota</taxon>
        <taxon>Metazoa</taxon>
        <taxon>Ecdysozoa</taxon>
        <taxon>Arthropoda</taxon>
        <taxon>Hexapoda</taxon>
        <taxon>Insecta</taxon>
        <taxon>Pterygota</taxon>
        <taxon>Neoptera</taxon>
        <taxon>Endopterygota</taxon>
        <taxon>Diptera</taxon>
        <taxon>Nematocera</taxon>
        <taxon>Culicoidea</taxon>
        <taxon>Culicidae</taxon>
        <taxon>Anophelinae</taxon>
        <taxon>Anopheles</taxon>
    </lineage>
</organism>